<dbReference type="InterPro" id="IPR050266">
    <property type="entry name" value="AB_hydrolase_sf"/>
</dbReference>
<dbReference type="AlphaFoldDB" id="A0A916MZK0"/>
<keyword evidence="3" id="KW-1185">Reference proteome</keyword>
<sequence>MLRYLFSPDDGAIIAFIFQLAIIKWEMVQKVADKIAAMKQSTSEFLLVCGYRLHVRIWGDETAPVLVMLHGWGDISASWQFVVDELRRDWRVMALDWRGFGKSEWHGEPYFIPSYLAELDALLDHYAPKTAVPIVGHSMGGNMVSLYAGIYPSRVSHVINLEGFGMRRTAPENAPENYDRWLRQLKQPRGFRHYANREDLAVRLCRDNPRLTPEQAKFLAVHIGIENESGGIDIAIDPAHRLKNPVLYRIEEAMACWRRIKAPVLLVTGAESKIAHRLFPPGSNERERFKNYPNLKEVLLADSGHNMHHDQPAAVARLIEDFVS</sequence>
<evidence type="ECO:0000259" key="1">
    <source>
        <dbReference type="Pfam" id="PF00561"/>
    </source>
</evidence>
<dbReference type="PANTHER" id="PTHR43798">
    <property type="entry name" value="MONOACYLGLYCEROL LIPASE"/>
    <property type="match status" value="1"/>
</dbReference>
<dbReference type="Proteomes" id="UP000742786">
    <property type="component" value="Unassembled WGS sequence"/>
</dbReference>
<dbReference type="Gene3D" id="3.40.50.1820">
    <property type="entry name" value="alpha/beta hydrolase"/>
    <property type="match status" value="1"/>
</dbReference>
<dbReference type="RefSeq" id="WP_220635023.1">
    <property type="nucleotide sequence ID" value="NZ_CAJQUM010000001.1"/>
</dbReference>
<dbReference type="EMBL" id="CAJQUM010000001">
    <property type="protein sequence ID" value="CAG4883013.1"/>
    <property type="molecule type" value="Genomic_DNA"/>
</dbReference>
<keyword evidence="2" id="KW-0378">Hydrolase</keyword>
<dbReference type="PANTHER" id="PTHR43798:SF33">
    <property type="entry name" value="HYDROLASE, PUTATIVE (AFU_ORTHOLOGUE AFUA_2G14860)-RELATED"/>
    <property type="match status" value="1"/>
</dbReference>
<evidence type="ECO:0000313" key="2">
    <source>
        <dbReference type="EMBL" id="CAG4883013.1"/>
    </source>
</evidence>
<accession>A0A916MZK0</accession>
<name>A0A916MZK0_9PROT</name>
<dbReference type="Pfam" id="PF00561">
    <property type="entry name" value="Abhydrolase_1"/>
    <property type="match status" value="1"/>
</dbReference>
<dbReference type="SUPFAM" id="SSF53474">
    <property type="entry name" value="alpha/beta-Hydrolases"/>
    <property type="match status" value="1"/>
</dbReference>
<dbReference type="GO" id="GO:0016020">
    <property type="term" value="C:membrane"/>
    <property type="evidence" value="ECO:0007669"/>
    <property type="project" value="TreeGrafter"/>
</dbReference>
<protein>
    <submittedName>
        <fullName evidence="2">Alpha/beta hydrolase</fullName>
    </submittedName>
</protein>
<dbReference type="GO" id="GO:0016787">
    <property type="term" value="F:hydrolase activity"/>
    <property type="evidence" value="ECO:0007669"/>
    <property type="project" value="UniProtKB-KW"/>
</dbReference>
<comment type="caution">
    <text evidence="2">The sequence shown here is derived from an EMBL/GenBank/DDBJ whole genome shotgun (WGS) entry which is preliminary data.</text>
</comment>
<reference evidence="2" key="1">
    <citation type="submission" date="2021-04" db="EMBL/GenBank/DDBJ databases">
        <authorList>
            <person name="Hornung B."/>
        </authorList>
    </citation>
    <scope>NUCLEOTIDE SEQUENCE</scope>
    <source>
        <strain evidence="2">G5G6</strain>
    </source>
</reference>
<dbReference type="PRINTS" id="PR00111">
    <property type="entry name" value="ABHYDROLASE"/>
</dbReference>
<gene>
    <name evidence="2" type="ORF">GTOL_10895</name>
</gene>
<proteinExistence type="predicted"/>
<dbReference type="InterPro" id="IPR029058">
    <property type="entry name" value="AB_hydrolase_fold"/>
</dbReference>
<evidence type="ECO:0000313" key="3">
    <source>
        <dbReference type="Proteomes" id="UP000742786"/>
    </source>
</evidence>
<feature type="domain" description="AB hydrolase-1" evidence="1">
    <location>
        <begin position="64"/>
        <end position="311"/>
    </location>
</feature>
<dbReference type="InterPro" id="IPR000073">
    <property type="entry name" value="AB_hydrolase_1"/>
</dbReference>
<organism evidence="2 3">
    <name type="scientific">Georgfuchsia toluolica</name>
    <dbReference type="NCBI Taxonomy" id="424218"/>
    <lineage>
        <taxon>Bacteria</taxon>
        <taxon>Pseudomonadati</taxon>
        <taxon>Pseudomonadota</taxon>
        <taxon>Betaproteobacteria</taxon>
        <taxon>Nitrosomonadales</taxon>
        <taxon>Sterolibacteriaceae</taxon>
        <taxon>Georgfuchsia</taxon>
    </lineage>
</organism>